<dbReference type="AlphaFoldDB" id="K2GVH4"/>
<dbReference type="EMBL" id="AMFJ01000497">
    <property type="protein sequence ID" value="EKE27325.1"/>
    <property type="molecule type" value="Genomic_DNA"/>
</dbReference>
<sequence length="134" mass="15947">MQYKIPVQIENEDKIFLNLSLRQIMILMIGFSVAYTVFKSLEKNVWWTVALFPTIIIGFITFVIAVFKHTEMTFVPFLLNLIRLQLNSWLRVWSKWVESFSKVEVWYVPPEDSIQEKMHSKTTKHIHDDILSKI</sequence>
<organism evidence="1">
    <name type="scientific">uncultured bacterium</name>
    <name type="common">gcode 4</name>
    <dbReference type="NCBI Taxonomy" id="1234023"/>
    <lineage>
        <taxon>Bacteria</taxon>
        <taxon>environmental samples</taxon>
    </lineage>
</organism>
<evidence type="ECO:0008006" key="2">
    <source>
        <dbReference type="Google" id="ProtNLM"/>
    </source>
</evidence>
<accession>K2GVH4</accession>
<name>K2GVH4_9BACT</name>
<evidence type="ECO:0000313" key="1">
    <source>
        <dbReference type="EMBL" id="EKE27325.1"/>
    </source>
</evidence>
<gene>
    <name evidence="1" type="ORF">ACD_3C00223G0002</name>
</gene>
<reference evidence="1" key="1">
    <citation type="journal article" date="2012" name="Science">
        <title>Fermentation, hydrogen, and sulfur metabolism in multiple uncultivated bacterial phyla.</title>
        <authorList>
            <person name="Wrighton K.C."/>
            <person name="Thomas B.C."/>
            <person name="Sharon I."/>
            <person name="Miller C.S."/>
            <person name="Castelle C.J."/>
            <person name="VerBerkmoes N.C."/>
            <person name="Wilkins M.J."/>
            <person name="Hettich R.L."/>
            <person name="Lipton M.S."/>
            <person name="Williams K.H."/>
            <person name="Long P.E."/>
            <person name="Banfield J.F."/>
        </authorList>
    </citation>
    <scope>NUCLEOTIDE SEQUENCE [LARGE SCALE GENOMIC DNA]</scope>
</reference>
<dbReference type="InterPro" id="IPR024414">
    <property type="entry name" value="Uncharacterised_PrgI"/>
</dbReference>
<dbReference type="Pfam" id="PF12666">
    <property type="entry name" value="PrgI"/>
    <property type="match status" value="1"/>
</dbReference>
<comment type="caution">
    <text evidence="1">The sequence shown here is derived from an EMBL/GenBank/DDBJ whole genome shotgun (WGS) entry which is preliminary data.</text>
</comment>
<protein>
    <recommendedName>
        <fullName evidence="2">PrgI family protein</fullName>
    </recommendedName>
</protein>
<proteinExistence type="predicted"/>